<feature type="domain" description="N-acetyltransferase" evidence="2">
    <location>
        <begin position="140"/>
        <end position="285"/>
    </location>
</feature>
<sequence>MPSSRTISEAQFRDLYDQQLRAEAEVVDAPEVVRIGPLWAATFPRRGRGFVTYQQIAPQTDLEGLVSDVVRHFAADDRVDHVEWKTRGHDQLPMLAEVLCRHGFVLEETETVMVGPVEAAIRAEAQLPEDHRLELAGSAASIREAEALAGRVFGDSPERSAQRADELVARWEQEADSFEMWLVRGPGGDVVCSGRVDFVDGTDFAGLWGGACDEDHRGRGLYRALTAARARSAQRRGKRYLQSDCTEYSRPILERAGLVAITTTTPAVWREGLPIGEYASGSAVTSL</sequence>
<accession>A0A3N1ZXW0</accession>
<reference evidence="3 4" key="1">
    <citation type="submission" date="2018-11" db="EMBL/GenBank/DDBJ databases">
        <title>Sequencing the genomes of 1000 actinobacteria strains.</title>
        <authorList>
            <person name="Klenk H.-P."/>
        </authorList>
    </citation>
    <scope>NUCLEOTIDE SEQUENCE [LARGE SCALE GENOMIC DNA]</scope>
    <source>
        <strain evidence="3 4">DSM 10546</strain>
    </source>
</reference>
<name>A0A3N1ZXW0_9ACTN</name>
<dbReference type="EMBL" id="RKHG01000001">
    <property type="protein sequence ID" value="ROR55690.1"/>
    <property type="molecule type" value="Genomic_DNA"/>
</dbReference>
<dbReference type="RefSeq" id="WP_123576406.1">
    <property type="nucleotide sequence ID" value="NZ_RKHG01000001.1"/>
</dbReference>
<organism evidence="3 4">
    <name type="scientific">Luteococcus japonicus</name>
    <dbReference type="NCBI Taxonomy" id="33984"/>
    <lineage>
        <taxon>Bacteria</taxon>
        <taxon>Bacillati</taxon>
        <taxon>Actinomycetota</taxon>
        <taxon>Actinomycetes</taxon>
        <taxon>Propionibacteriales</taxon>
        <taxon>Propionibacteriaceae</taxon>
        <taxon>Luteococcus</taxon>
    </lineage>
</organism>
<dbReference type="GO" id="GO:0016020">
    <property type="term" value="C:membrane"/>
    <property type="evidence" value="ECO:0007669"/>
    <property type="project" value="InterPro"/>
</dbReference>
<dbReference type="Gene3D" id="3.40.630.30">
    <property type="match status" value="1"/>
</dbReference>
<evidence type="ECO:0000259" key="1">
    <source>
        <dbReference type="PROSITE" id="PS50287"/>
    </source>
</evidence>
<evidence type="ECO:0000259" key="2">
    <source>
        <dbReference type="PROSITE" id="PS51186"/>
    </source>
</evidence>
<dbReference type="AlphaFoldDB" id="A0A3N1ZXW0"/>
<comment type="caution">
    <text evidence="3">The sequence shown here is derived from an EMBL/GenBank/DDBJ whole genome shotgun (WGS) entry which is preliminary data.</text>
</comment>
<dbReference type="PROSITE" id="PS51186">
    <property type="entry name" value="GNAT"/>
    <property type="match status" value="1"/>
</dbReference>
<protein>
    <recommendedName>
        <fullName evidence="5">N-acetyltransferase domain-containing protein</fullName>
    </recommendedName>
</protein>
<dbReference type="InterPro" id="IPR000182">
    <property type="entry name" value="GNAT_dom"/>
</dbReference>
<proteinExistence type="predicted"/>
<dbReference type="Proteomes" id="UP000275749">
    <property type="component" value="Unassembled WGS sequence"/>
</dbReference>
<dbReference type="InterPro" id="IPR001190">
    <property type="entry name" value="SRCR"/>
</dbReference>
<dbReference type="GO" id="GO:0016747">
    <property type="term" value="F:acyltransferase activity, transferring groups other than amino-acyl groups"/>
    <property type="evidence" value="ECO:0007669"/>
    <property type="project" value="InterPro"/>
</dbReference>
<evidence type="ECO:0000313" key="4">
    <source>
        <dbReference type="Proteomes" id="UP000275749"/>
    </source>
</evidence>
<dbReference type="InterPro" id="IPR016181">
    <property type="entry name" value="Acyl_CoA_acyltransferase"/>
</dbReference>
<dbReference type="PROSITE" id="PS50287">
    <property type="entry name" value="SRCR_2"/>
    <property type="match status" value="1"/>
</dbReference>
<feature type="domain" description="SRCR" evidence="1">
    <location>
        <begin position="183"/>
        <end position="215"/>
    </location>
</feature>
<dbReference type="SUPFAM" id="SSF55729">
    <property type="entry name" value="Acyl-CoA N-acyltransferases (Nat)"/>
    <property type="match status" value="1"/>
</dbReference>
<evidence type="ECO:0008006" key="5">
    <source>
        <dbReference type="Google" id="ProtNLM"/>
    </source>
</evidence>
<evidence type="ECO:0000313" key="3">
    <source>
        <dbReference type="EMBL" id="ROR55690.1"/>
    </source>
</evidence>
<gene>
    <name evidence="3" type="ORF">EDD41_2970</name>
</gene>